<dbReference type="RefSeq" id="WP_132417249.1">
    <property type="nucleotide sequence ID" value="NZ_SKFG01000004.1"/>
</dbReference>
<comment type="caution">
    <text evidence="2">The sequence shown here is derived from an EMBL/GenBank/DDBJ whole genome shotgun (WGS) entry which is preliminary data.</text>
</comment>
<proteinExistence type="predicted"/>
<gene>
    <name evidence="2" type="ORF">E0485_06905</name>
</gene>
<organism evidence="2 3">
    <name type="scientific">Paenibacillus albiflavus</name>
    <dbReference type="NCBI Taxonomy" id="2545760"/>
    <lineage>
        <taxon>Bacteria</taxon>
        <taxon>Bacillati</taxon>
        <taxon>Bacillota</taxon>
        <taxon>Bacilli</taxon>
        <taxon>Bacillales</taxon>
        <taxon>Paenibacillaceae</taxon>
        <taxon>Paenibacillus</taxon>
    </lineage>
</organism>
<dbReference type="Proteomes" id="UP000295418">
    <property type="component" value="Unassembled WGS sequence"/>
</dbReference>
<evidence type="ECO:0000256" key="1">
    <source>
        <dbReference type="SAM" id="Phobius"/>
    </source>
</evidence>
<evidence type="ECO:0000313" key="2">
    <source>
        <dbReference type="EMBL" id="TCZ78799.1"/>
    </source>
</evidence>
<accession>A0A4R4EG98</accession>
<reference evidence="2 3" key="1">
    <citation type="submission" date="2019-03" db="EMBL/GenBank/DDBJ databases">
        <authorList>
            <person name="Kim M.K.M."/>
        </authorList>
    </citation>
    <scope>NUCLEOTIDE SEQUENCE [LARGE SCALE GENOMIC DNA]</scope>
    <source>
        <strain evidence="2 3">18JY21-1</strain>
    </source>
</reference>
<keyword evidence="1" id="KW-1133">Transmembrane helix</keyword>
<dbReference type="AlphaFoldDB" id="A0A4R4EG98"/>
<dbReference type="EMBL" id="SKFG01000004">
    <property type="protein sequence ID" value="TCZ78799.1"/>
    <property type="molecule type" value="Genomic_DNA"/>
</dbReference>
<protein>
    <submittedName>
        <fullName evidence="2">Uncharacterized protein</fullName>
    </submittedName>
</protein>
<name>A0A4R4EG98_9BACL</name>
<keyword evidence="3" id="KW-1185">Reference proteome</keyword>
<keyword evidence="1" id="KW-0812">Transmembrane</keyword>
<feature type="transmembrane region" description="Helical" evidence="1">
    <location>
        <begin position="6"/>
        <end position="25"/>
    </location>
</feature>
<sequence>MRNFGVILLILGIGGFILPYFGIQFKIFNKLGEYETIGEIAAIVIGAILVVISLMKSKNNDTSASA</sequence>
<keyword evidence="1" id="KW-0472">Membrane</keyword>
<evidence type="ECO:0000313" key="3">
    <source>
        <dbReference type="Proteomes" id="UP000295418"/>
    </source>
</evidence>
<feature type="transmembrane region" description="Helical" evidence="1">
    <location>
        <begin position="37"/>
        <end position="55"/>
    </location>
</feature>